<gene>
    <name evidence="2" type="ORF">CSSPJE1EN2_LOCUS23550</name>
</gene>
<evidence type="ECO:0000313" key="3">
    <source>
        <dbReference type="Proteomes" id="UP001497522"/>
    </source>
</evidence>
<dbReference type="PROSITE" id="PS51450">
    <property type="entry name" value="LRR"/>
    <property type="match status" value="1"/>
</dbReference>
<dbReference type="SUPFAM" id="SSF52058">
    <property type="entry name" value="L domain-like"/>
    <property type="match status" value="1"/>
</dbReference>
<accession>A0ABP1C0H5</accession>
<dbReference type="PANTHER" id="PTHR48057">
    <property type="entry name" value="LEUCINE-RICH REPEAT SERINE/THREONINE-PROTEIN KINASE 1"/>
    <property type="match status" value="1"/>
</dbReference>
<organism evidence="2 3">
    <name type="scientific">Sphagnum jensenii</name>
    <dbReference type="NCBI Taxonomy" id="128206"/>
    <lineage>
        <taxon>Eukaryota</taxon>
        <taxon>Viridiplantae</taxon>
        <taxon>Streptophyta</taxon>
        <taxon>Embryophyta</taxon>
        <taxon>Bryophyta</taxon>
        <taxon>Sphagnophytina</taxon>
        <taxon>Sphagnopsida</taxon>
        <taxon>Sphagnales</taxon>
        <taxon>Sphagnaceae</taxon>
        <taxon>Sphagnum</taxon>
    </lineage>
</organism>
<feature type="non-terminal residue" evidence="2">
    <location>
        <position position="119"/>
    </location>
</feature>
<dbReference type="PANTHER" id="PTHR48057:SF7">
    <property type="entry name" value="LEUCINE-RICH REPEAT SERINE_THREONINE-PROTEIN KINASE 1"/>
    <property type="match status" value="1"/>
</dbReference>
<dbReference type="InterPro" id="IPR052595">
    <property type="entry name" value="LRRC69/RLP"/>
</dbReference>
<feature type="non-terminal residue" evidence="2">
    <location>
        <position position="1"/>
    </location>
</feature>
<evidence type="ECO:0000313" key="2">
    <source>
        <dbReference type="EMBL" id="CAK9882194.1"/>
    </source>
</evidence>
<dbReference type="InterPro" id="IPR001611">
    <property type="entry name" value="Leu-rich_rpt"/>
</dbReference>
<evidence type="ECO:0000256" key="1">
    <source>
        <dbReference type="SAM" id="SignalP"/>
    </source>
</evidence>
<dbReference type="Pfam" id="PF13855">
    <property type="entry name" value="LRR_8"/>
    <property type="match status" value="1"/>
</dbReference>
<dbReference type="Proteomes" id="UP001497522">
    <property type="component" value="Chromosome 9"/>
</dbReference>
<dbReference type="InterPro" id="IPR032675">
    <property type="entry name" value="LRR_dom_sf"/>
</dbReference>
<name>A0ABP1C0H5_9BRYO</name>
<keyword evidence="3" id="KW-1185">Reference proteome</keyword>
<dbReference type="PRINTS" id="PR00019">
    <property type="entry name" value="LEURICHRPT"/>
</dbReference>
<keyword evidence="1" id="KW-0732">Signal</keyword>
<sequence length="119" mass="12936">MKLVLFALVLLSSAVSSYCYYVICYEDELLCVQYPIVNSTNKISTVVGLILDDASIVGTLPPEIGDLQNLAILDLSNNMLSGLPPDLTTMPTLQYLNLSMNKFDGLIDLASIFNPSSTL</sequence>
<feature type="signal peptide" evidence="1">
    <location>
        <begin position="1"/>
        <end position="19"/>
    </location>
</feature>
<proteinExistence type="predicted"/>
<protein>
    <recommendedName>
        <fullName evidence="4">L domain-like protein</fullName>
    </recommendedName>
</protein>
<dbReference type="EMBL" id="OZ023710">
    <property type="protein sequence ID" value="CAK9882194.1"/>
    <property type="molecule type" value="Genomic_DNA"/>
</dbReference>
<evidence type="ECO:0008006" key="4">
    <source>
        <dbReference type="Google" id="ProtNLM"/>
    </source>
</evidence>
<dbReference type="Gene3D" id="3.80.10.10">
    <property type="entry name" value="Ribonuclease Inhibitor"/>
    <property type="match status" value="1"/>
</dbReference>
<feature type="chain" id="PRO_5046027954" description="L domain-like protein" evidence="1">
    <location>
        <begin position="20"/>
        <end position="119"/>
    </location>
</feature>
<reference evidence="2" key="1">
    <citation type="submission" date="2024-03" db="EMBL/GenBank/DDBJ databases">
        <authorList>
            <consortium name="ELIXIR-Norway"/>
            <consortium name="Elixir Norway"/>
        </authorList>
    </citation>
    <scope>NUCLEOTIDE SEQUENCE</scope>
</reference>